<dbReference type="Gene3D" id="3.40.50.12780">
    <property type="entry name" value="N-terminal domain of ligase-like"/>
    <property type="match status" value="1"/>
</dbReference>
<dbReference type="STRING" id="37992.A0A4Z0YN08"/>
<dbReference type="OrthoDB" id="429813at2759"/>
<keyword evidence="2" id="KW-0597">Phosphoprotein</keyword>
<dbReference type="Pfam" id="PF23562">
    <property type="entry name" value="AMP-binding_C_3"/>
    <property type="match status" value="1"/>
</dbReference>
<proteinExistence type="predicted"/>
<dbReference type="PANTHER" id="PTHR43439">
    <property type="entry name" value="PHENYLACETATE-COENZYME A LIGASE"/>
    <property type="match status" value="1"/>
</dbReference>
<accession>A0A4Z0YN08</accession>
<dbReference type="Pfam" id="PF00501">
    <property type="entry name" value="AMP-binding"/>
    <property type="match status" value="1"/>
</dbReference>
<name>A0A4Z0YN08_9PEZI</name>
<protein>
    <recommendedName>
        <fullName evidence="3">AMP-dependent synthetase/ligase domain-containing protein</fullName>
    </recommendedName>
</protein>
<dbReference type="InterPro" id="IPR042099">
    <property type="entry name" value="ANL_N_sf"/>
</dbReference>
<organism evidence="4 5">
    <name type="scientific">Xylaria hypoxylon</name>
    <dbReference type="NCBI Taxonomy" id="37992"/>
    <lineage>
        <taxon>Eukaryota</taxon>
        <taxon>Fungi</taxon>
        <taxon>Dikarya</taxon>
        <taxon>Ascomycota</taxon>
        <taxon>Pezizomycotina</taxon>
        <taxon>Sordariomycetes</taxon>
        <taxon>Xylariomycetidae</taxon>
        <taxon>Xylariales</taxon>
        <taxon>Xylariaceae</taxon>
        <taxon>Xylaria</taxon>
    </lineage>
</organism>
<dbReference type="EMBL" id="SKBN01000048">
    <property type="protein sequence ID" value="TGJ85294.1"/>
    <property type="molecule type" value="Genomic_DNA"/>
</dbReference>
<dbReference type="Proteomes" id="UP000297716">
    <property type="component" value="Unassembled WGS sequence"/>
</dbReference>
<dbReference type="InterPro" id="IPR051414">
    <property type="entry name" value="Adenylate-forming_Reductase"/>
</dbReference>
<dbReference type="InterPro" id="IPR000873">
    <property type="entry name" value="AMP-dep_synth/lig_dom"/>
</dbReference>
<dbReference type="PANTHER" id="PTHR43439:SF2">
    <property type="entry name" value="ENZYME, PUTATIVE (JCVI)-RELATED"/>
    <property type="match status" value="1"/>
</dbReference>
<evidence type="ECO:0000313" key="5">
    <source>
        <dbReference type="Proteomes" id="UP000297716"/>
    </source>
</evidence>
<evidence type="ECO:0000256" key="2">
    <source>
        <dbReference type="ARBA" id="ARBA00022553"/>
    </source>
</evidence>
<comment type="caution">
    <text evidence="4">The sequence shown here is derived from an EMBL/GenBank/DDBJ whole genome shotgun (WGS) entry which is preliminary data.</text>
</comment>
<evidence type="ECO:0000259" key="3">
    <source>
        <dbReference type="Pfam" id="PF00501"/>
    </source>
</evidence>
<feature type="domain" description="AMP-dependent synthetase/ligase" evidence="3">
    <location>
        <begin position="40"/>
        <end position="340"/>
    </location>
</feature>
<keyword evidence="1" id="KW-0596">Phosphopantetheine</keyword>
<sequence>MASSSAPDYQNYLLPVVIDDIARNDPQRSWASIPIDDDDLSRGYEDITFSTLANAINRLAWIIDSAVGKSTTFETMAYLGASDLRYHIMQMAAIKTGHKVLFSSHLNSLHVHLSLMKQLDCRSLFYSDGTHVDDILAGRSMAHILVPDLDDLIDVDNRAEWYPYTKTYEEAGLDFYLSLHTSGTTGDPKPLLYNHAVTKNHYLSSFIPDVEGRRHNYDLFRMDFGTRVLLPSSPFHVISALFGMCLSVLGRGVLVLPYRNHGISNTDPLFDVCTYSKAKYVFMLPYIMEEIARKPNPENYIKNFEKVFFGGGEVSLFAQKTWAKYTRIINCWGSNEIGLPPQLEPEPEDHEYVYFDMENSGLEFREAKLDDNSDDATAAKVYEMVLTWSPKSAQYSAHFAREDAKLGSGPPYPDYRIGDLWTPHPDPKKSRYVWRFAGRIDDLITLGGAINLHTETIEHALLSHILVKAAIVIGNKRLQPLVVLELVPGTNPEAVNDIWKSVLEPMNAKMQSHARIANTHILVVPAGGLVTTPKGTVSKVKSERKFSKEIEAVYHQFGDVWQDKGRADGITV</sequence>
<gene>
    <name evidence="4" type="ORF">E0Z10_g3472</name>
</gene>
<evidence type="ECO:0000256" key="1">
    <source>
        <dbReference type="ARBA" id="ARBA00022450"/>
    </source>
</evidence>
<dbReference type="AlphaFoldDB" id="A0A4Z0YN08"/>
<keyword evidence="5" id="KW-1185">Reference proteome</keyword>
<reference evidence="4 5" key="1">
    <citation type="submission" date="2019-03" db="EMBL/GenBank/DDBJ databases">
        <title>Draft genome sequence of Xylaria hypoxylon DSM 108379, a ubiquitous saprotrophic-parasitic fungi on hardwood.</title>
        <authorList>
            <person name="Buettner E."/>
            <person name="Leonhardt S."/>
            <person name="Gebauer A.M."/>
            <person name="Liers C."/>
            <person name="Hofrichter M."/>
            <person name="Kellner H."/>
        </authorList>
    </citation>
    <scope>NUCLEOTIDE SEQUENCE [LARGE SCALE GENOMIC DNA]</scope>
    <source>
        <strain evidence="4 5">DSM 108379</strain>
    </source>
</reference>
<evidence type="ECO:0000313" key="4">
    <source>
        <dbReference type="EMBL" id="TGJ85294.1"/>
    </source>
</evidence>
<dbReference type="SUPFAM" id="SSF56801">
    <property type="entry name" value="Acetyl-CoA synthetase-like"/>
    <property type="match status" value="1"/>
</dbReference>